<dbReference type="Proteomes" id="UP000502756">
    <property type="component" value="Chromosome"/>
</dbReference>
<dbReference type="RefSeq" id="WP_171741165.1">
    <property type="nucleotide sequence ID" value="NZ_CP053435.1"/>
</dbReference>
<organism evidence="1 2">
    <name type="scientific">Spirosoma taeanense</name>
    <dbReference type="NCBI Taxonomy" id="2735870"/>
    <lineage>
        <taxon>Bacteria</taxon>
        <taxon>Pseudomonadati</taxon>
        <taxon>Bacteroidota</taxon>
        <taxon>Cytophagia</taxon>
        <taxon>Cytophagales</taxon>
        <taxon>Cytophagaceae</taxon>
        <taxon>Spirosoma</taxon>
    </lineage>
</organism>
<protein>
    <submittedName>
        <fullName evidence="1">Uncharacterized protein</fullName>
    </submittedName>
</protein>
<evidence type="ECO:0000313" key="2">
    <source>
        <dbReference type="Proteomes" id="UP000502756"/>
    </source>
</evidence>
<sequence>MAQERYILHFKGDLPLPAEDLQLIQAKTQLIDASQKALLVELNAEEDPDELAGQLAGWTVSKESHYPIPTTRPTVRKPPEP</sequence>
<evidence type="ECO:0000313" key="1">
    <source>
        <dbReference type="EMBL" id="QJW91317.1"/>
    </source>
</evidence>
<gene>
    <name evidence="1" type="ORF">HNV11_19010</name>
</gene>
<dbReference type="AlphaFoldDB" id="A0A6M5YAX2"/>
<accession>A0A6M5YAX2</accession>
<keyword evidence="2" id="KW-1185">Reference proteome</keyword>
<reference evidence="1 2" key="1">
    <citation type="submission" date="2020-05" db="EMBL/GenBank/DDBJ databases">
        <title>Genome sequencing of Spirosoma sp. TS118.</title>
        <authorList>
            <person name="Lee J.-H."/>
            <person name="Jeong S."/>
            <person name="Zhao L."/>
            <person name="Jung J.-H."/>
            <person name="Kim M.-K."/>
            <person name="Lim S."/>
        </authorList>
    </citation>
    <scope>NUCLEOTIDE SEQUENCE [LARGE SCALE GENOMIC DNA]</scope>
    <source>
        <strain evidence="1 2">TS118</strain>
    </source>
</reference>
<dbReference type="EMBL" id="CP053435">
    <property type="protein sequence ID" value="QJW91317.1"/>
    <property type="molecule type" value="Genomic_DNA"/>
</dbReference>
<name>A0A6M5YAX2_9BACT</name>
<proteinExistence type="predicted"/>
<dbReference type="KEGG" id="stae:HNV11_19010"/>